<dbReference type="EMBL" id="BSYJ01000001">
    <property type="protein sequence ID" value="GMG86172.1"/>
    <property type="molecule type" value="Genomic_DNA"/>
</dbReference>
<sequence length="111" mass="12579">MQIDFSGYEFSAQPWYDDNFTMGFHRCGEFSIREADFLTHYGRLLKRLCSGEMPPATAEQARLLQVATGELPAETFPERVWCKYLKVVSRNGYAPSSISRVADAADNDEDS</sequence>
<evidence type="ECO:0000256" key="2">
    <source>
        <dbReference type="ARBA" id="ARBA00093628"/>
    </source>
</evidence>
<comment type="similarity">
    <text evidence="1">Belongs to the MaoP family.</text>
</comment>
<organism evidence="3 4">
    <name type="scientific">Biformimicrobium ophioploci</name>
    <dbReference type="NCBI Taxonomy" id="3036711"/>
    <lineage>
        <taxon>Bacteria</taxon>
        <taxon>Pseudomonadati</taxon>
        <taxon>Pseudomonadota</taxon>
        <taxon>Gammaproteobacteria</taxon>
        <taxon>Cellvibrionales</taxon>
        <taxon>Microbulbiferaceae</taxon>
        <taxon>Biformimicrobium</taxon>
    </lineage>
</organism>
<comment type="caution">
    <text evidence="3">The sequence shown here is derived from an EMBL/GenBank/DDBJ whole genome shotgun (WGS) entry which is preliminary data.</text>
</comment>
<dbReference type="Pfam" id="PF04219">
    <property type="entry name" value="DUF413"/>
    <property type="match status" value="1"/>
</dbReference>
<accession>A0ABQ6LVW5</accession>
<name>A0ABQ6LVW5_9GAMM</name>
<proteinExistence type="inferred from homology"/>
<dbReference type="RefSeq" id="WP_285762678.1">
    <property type="nucleotide sequence ID" value="NZ_BSYJ01000001.1"/>
</dbReference>
<dbReference type="Proteomes" id="UP001224392">
    <property type="component" value="Unassembled WGS sequence"/>
</dbReference>
<evidence type="ECO:0000256" key="1">
    <source>
        <dbReference type="ARBA" id="ARBA00093464"/>
    </source>
</evidence>
<dbReference type="InterPro" id="IPR007335">
    <property type="entry name" value="DUF413"/>
</dbReference>
<gene>
    <name evidence="3" type="ORF">MNKW57_04930</name>
</gene>
<reference evidence="3 4" key="1">
    <citation type="submission" date="2023-04" db="EMBL/GenBank/DDBJ databases">
        <title>Marinobulbifer ophiurae gen. nov., sp. Nov., isolate from tissue of brittle star Ophioplocus japonicus.</title>
        <authorList>
            <person name="Kawano K."/>
            <person name="Sawayama S."/>
            <person name="Nakagawa S."/>
        </authorList>
    </citation>
    <scope>NUCLEOTIDE SEQUENCE [LARGE SCALE GENOMIC DNA]</scope>
    <source>
        <strain evidence="3 4">NKW57</strain>
    </source>
</reference>
<protein>
    <recommendedName>
        <fullName evidence="2">Macrodomain Ori protein</fullName>
    </recommendedName>
</protein>
<evidence type="ECO:0000313" key="4">
    <source>
        <dbReference type="Proteomes" id="UP001224392"/>
    </source>
</evidence>
<keyword evidence="4" id="KW-1185">Reference proteome</keyword>
<evidence type="ECO:0000313" key="3">
    <source>
        <dbReference type="EMBL" id="GMG86172.1"/>
    </source>
</evidence>